<sequence>MGITNFEDMKAISRHTRELLEIEEPLFKRSISLPYRDIIGLYLEQKGHTGIKSDSLTLSELVKAAGLQDYAPEITAPEENEELPCTEP</sequence>
<accession>A0A2J8PK97</accession>
<evidence type="ECO:0000313" key="2">
    <source>
        <dbReference type="Proteomes" id="UP000236370"/>
    </source>
</evidence>
<protein>
    <submittedName>
        <fullName evidence="1">SAMD15 isoform 1</fullName>
    </submittedName>
</protein>
<proteinExistence type="predicted"/>
<reference evidence="1 2" key="1">
    <citation type="submission" date="2017-12" db="EMBL/GenBank/DDBJ databases">
        <title>High-resolution comparative analysis of great ape genomes.</title>
        <authorList>
            <person name="Pollen A."/>
            <person name="Hastie A."/>
            <person name="Hormozdiari F."/>
            <person name="Dougherty M."/>
            <person name="Liu R."/>
            <person name="Chaisson M."/>
            <person name="Hoppe E."/>
            <person name="Hill C."/>
            <person name="Pang A."/>
            <person name="Hillier L."/>
            <person name="Baker C."/>
            <person name="Armstrong J."/>
            <person name="Shendure J."/>
            <person name="Paten B."/>
            <person name="Wilson R."/>
            <person name="Chao H."/>
            <person name="Schneider V."/>
            <person name="Ventura M."/>
            <person name="Kronenberg Z."/>
            <person name="Murali S."/>
            <person name="Gordon D."/>
            <person name="Cantsilieris S."/>
            <person name="Munson K."/>
            <person name="Nelson B."/>
            <person name="Raja A."/>
            <person name="Underwood J."/>
            <person name="Diekhans M."/>
            <person name="Fiddes I."/>
            <person name="Haussler D."/>
            <person name="Eichler E."/>
        </authorList>
    </citation>
    <scope>NUCLEOTIDE SEQUENCE [LARGE SCALE GENOMIC DNA]</scope>
    <source>
        <strain evidence="1">Yerkes chimp pedigree #C0471</strain>
    </source>
</reference>
<organism evidence="1 2">
    <name type="scientific">Pan troglodytes</name>
    <name type="common">Chimpanzee</name>
    <dbReference type="NCBI Taxonomy" id="9598"/>
    <lineage>
        <taxon>Eukaryota</taxon>
        <taxon>Metazoa</taxon>
        <taxon>Chordata</taxon>
        <taxon>Craniata</taxon>
        <taxon>Vertebrata</taxon>
        <taxon>Euteleostomi</taxon>
        <taxon>Mammalia</taxon>
        <taxon>Eutheria</taxon>
        <taxon>Euarchontoglires</taxon>
        <taxon>Primates</taxon>
        <taxon>Haplorrhini</taxon>
        <taxon>Catarrhini</taxon>
        <taxon>Hominidae</taxon>
        <taxon>Pan</taxon>
    </lineage>
</organism>
<dbReference type="Proteomes" id="UP000236370">
    <property type="component" value="Unassembled WGS sequence"/>
</dbReference>
<comment type="caution">
    <text evidence="1">The sequence shown here is derived from an EMBL/GenBank/DDBJ whole genome shotgun (WGS) entry which is preliminary data.</text>
</comment>
<dbReference type="PANTHER" id="PTHR46829:SF1">
    <property type="entry name" value="STERILE ALPHA MOTIF DOMAIN-CONTAINING PROTEIN 15"/>
    <property type="match status" value="1"/>
</dbReference>
<dbReference type="EMBL" id="NBAG03000214">
    <property type="protein sequence ID" value="PNI84442.1"/>
    <property type="molecule type" value="Genomic_DNA"/>
</dbReference>
<name>A0A2J8PK97_PANTR</name>
<dbReference type="AlphaFoldDB" id="A0A2J8PK97"/>
<gene>
    <name evidence="1" type="ORF">CK820_G0002982</name>
</gene>
<dbReference type="PANTHER" id="PTHR46829">
    <property type="entry name" value="STERILE ALPHA MOTIF DOMAIN-CONTAINING PROTEIN 15"/>
    <property type="match status" value="1"/>
</dbReference>
<evidence type="ECO:0000313" key="1">
    <source>
        <dbReference type="EMBL" id="PNI84442.1"/>
    </source>
</evidence>